<evidence type="ECO:0000256" key="1">
    <source>
        <dbReference type="SAM" id="Phobius"/>
    </source>
</evidence>
<evidence type="ECO:0000313" key="2">
    <source>
        <dbReference type="EMBL" id="ANW95338.1"/>
    </source>
</evidence>
<sequence>MIAELVEYSYYNKLSLVLLMPLIIVFLMCMVDLLRTKLLFKSLFSNQYFYKYPHDSVNTLSLYQVLVFLYMSVVLALFLMFLLCDKTYIYQQFFEAFRSAFYISSSFFIVKYLVSEFLYQFSNKKLHFKQMLILETSYLTVVLLVVFLLLSCVFLHLDYYDSLRNILLIIALLTYFIRFIVLVLNNKNLLSGKVLHIILYLCTLEIVPFVYLFKSYIE</sequence>
<dbReference type="OrthoDB" id="1438590at2"/>
<keyword evidence="1" id="KW-0812">Transmembrane</keyword>
<keyword evidence="3" id="KW-1185">Reference proteome</keyword>
<dbReference type="EMBL" id="CP014224">
    <property type="protein sequence ID" value="ANW95338.1"/>
    <property type="molecule type" value="Genomic_DNA"/>
</dbReference>
<accession>A0A1B1Y3M1</accession>
<protein>
    <recommendedName>
        <fullName evidence="4">DUF4271 domain-containing protein</fullName>
    </recommendedName>
</protein>
<dbReference type="Proteomes" id="UP000092967">
    <property type="component" value="Chromosome"/>
</dbReference>
<dbReference type="STRING" id="1790137.AXE80_03110"/>
<feature type="transmembrane region" description="Helical" evidence="1">
    <location>
        <begin position="14"/>
        <end position="34"/>
    </location>
</feature>
<feature type="transmembrane region" description="Helical" evidence="1">
    <location>
        <begin position="60"/>
        <end position="81"/>
    </location>
</feature>
<feature type="transmembrane region" description="Helical" evidence="1">
    <location>
        <begin position="101"/>
        <end position="119"/>
    </location>
</feature>
<gene>
    <name evidence="2" type="ORF">AXE80_03110</name>
</gene>
<reference evidence="2 3" key="1">
    <citation type="submission" date="2016-02" db="EMBL/GenBank/DDBJ databases">
        <authorList>
            <person name="Wen L."/>
            <person name="He K."/>
            <person name="Yang H."/>
        </authorList>
    </citation>
    <scope>NUCLEOTIDE SEQUENCE [LARGE SCALE GENOMIC DNA]</scope>
    <source>
        <strain evidence="2 3">CZ1127</strain>
    </source>
</reference>
<keyword evidence="1" id="KW-1133">Transmembrane helix</keyword>
<feature type="transmembrane region" description="Helical" evidence="1">
    <location>
        <begin position="131"/>
        <end position="157"/>
    </location>
</feature>
<feature type="transmembrane region" description="Helical" evidence="1">
    <location>
        <begin position="197"/>
        <end position="217"/>
    </location>
</feature>
<dbReference type="AlphaFoldDB" id="A0A1B1Y3M1"/>
<evidence type="ECO:0008006" key="4">
    <source>
        <dbReference type="Google" id="ProtNLM"/>
    </source>
</evidence>
<dbReference type="InterPro" id="IPR025367">
    <property type="entry name" value="DUF4271"/>
</dbReference>
<feature type="transmembrane region" description="Helical" evidence="1">
    <location>
        <begin position="163"/>
        <end position="185"/>
    </location>
</feature>
<dbReference type="KEGG" id="wfu:AXE80_03110"/>
<keyword evidence="1" id="KW-0472">Membrane</keyword>
<organism evidence="2 3">
    <name type="scientific">Wenyingzhuangia fucanilytica</name>
    <dbReference type="NCBI Taxonomy" id="1790137"/>
    <lineage>
        <taxon>Bacteria</taxon>
        <taxon>Pseudomonadati</taxon>
        <taxon>Bacteroidota</taxon>
        <taxon>Flavobacteriia</taxon>
        <taxon>Flavobacteriales</taxon>
        <taxon>Flavobacteriaceae</taxon>
        <taxon>Wenyingzhuangia</taxon>
    </lineage>
</organism>
<proteinExistence type="predicted"/>
<name>A0A1B1Y3M1_9FLAO</name>
<dbReference type="Pfam" id="PF14093">
    <property type="entry name" value="DUF4271"/>
    <property type="match status" value="1"/>
</dbReference>
<evidence type="ECO:0000313" key="3">
    <source>
        <dbReference type="Proteomes" id="UP000092967"/>
    </source>
</evidence>